<evidence type="ECO:0000256" key="3">
    <source>
        <dbReference type="HAMAP-Rule" id="MF_01077"/>
    </source>
</evidence>
<keyword evidence="2 3" id="KW-0690">Ribosome biogenesis</keyword>
<dbReference type="AlphaFoldDB" id="A0A1H8MLX5"/>
<evidence type="ECO:0000256" key="1">
    <source>
        <dbReference type="ARBA" id="ARBA00022490"/>
    </source>
</evidence>
<dbReference type="InterPro" id="IPR003728">
    <property type="entry name" value="Ribosome_maturation_RimP"/>
</dbReference>
<dbReference type="SUPFAM" id="SSF75420">
    <property type="entry name" value="YhbC-like, N-terminal domain"/>
    <property type="match status" value="1"/>
</dbReference>
<dbReference type="InterPro" id="IPR028989">
    <property type="entry name" value="RimP_N"/>
</dbReference>
<dbReference type="SUPFAM" id="SSF74942">
    <property type="entry name" value="YhbC-like, C-terminal domain"/>
    <property type="match status" value="1"/>
</dbReference>
<dbReference type="Pfam" id="PF02576">
    <property type="entry name" value="RimP_N"/>
    <property type="match status" value="1"/>
</dbReference>
<dbReference type="OrthoDB" id="9805006at2"/>
<comment type="similarity">
    <text evidence="3">Belongs to the RimP family.</text>
</comment>
<evidence type="ECO:0000313" key="8">
    <source>
        <dbReference type="Proteomes" id="UP000199615"/>
    </source>
</evidence>
<feature type="region of interest" description="Disordered" evidence="4">
    <location>
        <begin position="185"/>
        <end position="262"/>
    </location>
</feature>
<feature type="domain" description="Ribosome maturation factor RimP C-terminal" evidence="6">
    <location>
        <begin position="107"/>
        <end position="177"/>
    </location>
</feature>
<keyword evidence="1 3" id="KW-0963">Cytoplasm</keyword>
<sequence length="262" mass="28651">MTDPIADPVVPDTLAEPRLVVEPGVAARFAAVAEPVLQAMGYRLVRIKVSGEAGCTVQIMAERPDGTMLIDDCEAVSRALSPVLDVTDPIDRAYRLEISSPGIDRPLVRSSDFARYSGHLVKIEMAVPHQGRKRYRGLLDGVEGDAIRIQREGVTKDEDPLVLLPMHDIGDARLVLTDELVAESMRRGKQAERELKQSLGLAPPPPPHAKRSDPKKSSAPKPKPLTKPVVKPDAKPKPKNTKQHRLAADRLRRGDTDLSEGD</sequence>
<dbReference type="InterPro" id="IPR028998">
    <property type="entry name" value="RimP_C"/>
</dbReference>
<evidence type="ECO:0000259" key="6">
    <source>
        <dbReference type="Pfam" id="PF17384"/>
    </source>
</evidence>
<dbReference type="SMR" id="A0A1H8MLX5"/>
<keyword evidence="8" id="KW-1185">Reference proteome</keyword>
<protein>
    <recommendedName>
        <fullName evidence="3">Ribosome maturation factor RimP</fullName>
    </recommendedName>
</protein>
<comment type="function">
    <text evidence="3">Required for maturation of 30S ribosomal subunits.</text>
</comment>
<dbReference type="GO" id="GO:0000028">
    <property type="term" value="P:ribosomal small subunit assembly"/>
    <property type="evidence" value="ECO:0007669"/>
    <property type="project" value="TreeGrafter"/>
</dbReference>
<feature type="domain" description="Ribosome maturation factor RimP N-terminal" evidence="5">
    <location>
        <begin position="33"/>
        <end position="104"/>
    </location>
</feature>
<proteinExistence type="inferred from homology"/>
<organism evidence="7 8">
    <name type="scientific">Rhodopseudomonas pseudopalustris</name>
    <dbReference type="NCBI Taxonomy" id="1513892"/>
    <lineage>
        <taxon>Bacteria</taxon>
        <taxon>Pseudomonadati</taxon>
        <taxon>Pseudomonadota</taxon>
        <taxon>Alphaproteobacteria</taxon>
        <taxon>Hyphomicrobiales</taxon>
        <taxon>Nitrobacteraceae</taxon>
        <taxon>Rhodopseudomonas</taxon>
    </lineage>
</organism>
<dbReference type="CDD" id="cd01734">
    <property type="entry name" value="YlxS_C"/>
    <property type="match status" value="1"/>
</dbReference>
<dbReference type="Proteomes" id="UP000199615">
    <property type="component" value="Unassembled WGS sequence"/>
</dbReference>
<dbReference type="GO" id="GO:0005829">
    <property type="term" value="C:cytosol"/>
    <property type="evidence" value="ECO:0007669"/>
    <property type="project" value="TreeGrafter"/>
</dbReference>
<evidence type="ECO:0000313" key="7">
    <source>
        <dbReference type="EMBL" id="SEO18412.1"/>
    </source>
</evidence>
<comment type="subcellular location">
    <subcellularLocation>
        <location evidence="3">Cytoplasm</location>
    </subcellularLocation>
</comment>
<evidence type="ECO:0000256" key="4">
    <source>
        <dbReference type="SAM" id="MobiDB-lite"/>
    </source>
</evidence>
<dbReference type="Pfam" id="PF17384">
    <property type="entry name" value="DUF150_C"/>
    <property type="match status" value="1"/>
</dbReference>
<accession>A0A1H8MLX5</accession>
<reference evidence="8" key="1">
    <citation type="submission" date="2016-10" db="EMBL/GenBank/DDBJ databases">
        <authorList>
            <person name="Varghese N."/>
            <person name="Submissions S."/>
        </authorList>
    </citation>
    <scope>NUCLEOTIDE SEQUENCE [LARGE SCALE GENOMIC DNA]</scope>
    <source>
        <strain evidence="8">DSM 123</strain>
    </source>
</reference>
<dbReference type="Gene3D" id="2.30.30.180">
    <property type="entry name" value="Ribosome maturation factor RimP, C-terminal domain"/>
    <property type="match status" value="1"/>
</dbReference>
<dbReference type="Gene3D" id="3.30.300.70">
    <property type="entry name" value="RimP-like superfamily, N-terminal"/>
    <property type="match status" value="1"/>
</dbReference>
<feature type="compositionally biased region" description="Basic and acidic residues" evidence="4">
    <location>
        <begin position="246"/>
        <end position="256"/>
    </location>
</feature>
<gene>
    <name evidence="3" type="primary">rimP</name>
    <name evidence="7" type="ORF">SAMN05444123_101595</name>
</gene>
<dbReference type="NCBIfam" id="NF000933">
    <property type="entry name" value="PRK00092.2-6"/>
    <property type="match status" value="1"/>
</dbReference>
<dbReference type="HAMAP" id="MF_01077">
    <property type="entry name" value="RimP"/>
    <property type="match status" value="1"/>
</dbReference>
<dbReference type="EMBL" id="FODT01000001">
    <property type="protein sequence ID" value="SEO18412.1"/>
    <property type="molecule type" value="Genomic_DNA"/>
</dbReference>
<dbReference type="GO" id="GO:0006412">
    <property type="term" value="P:translation"/>
    <property type="evidence" value="ECO:0007669"/>
    <property type="project" value="TreeGrafter"/>
</dbReference>
<dbReference type="RefSeq" id="WP_011500664.1">
    <property type="nucleotide sequence ID" value="NZ_FODT01000001.1"/>
</dbReference>
<dbReference type="InterPro" id="IPR036847">
    <property type="entry name" value="RimP_C_sf"/>
</dbReference>
<dbReference type="InterPro" id="IPR035956">
    <property type="entry name" value="RimP_N_sf"/>
</dbReference>
<dbReference type="PANTHER" id="PTHR33867">
    <property type="entry name" value="RIBOSOME MATURATION FACTOR RIMP"/>
    <property type="match status" value="1"/>
</dbReference>
<evidence type="ECO:0000259" key="5">
    <source>
        <dbReference type="Pfam" id="PF02576"/>
    </source>
</evidence>
<feature type="compositionally biased region" description="Basic and acidic residues" evidence="4">
    <location>
        <begin position="185"/>
        <end position="196"/>
    </location>
</feature>
<name>A0A1H8MLX5_9BRAD</name>
<dbReference type="NCBIfam" id="NF000932">
    <property type="entry name" value="PRK00092.2-5"/>
    <property type="match status" value="1"/>
</dbReference>
<dbReference type="PANTHER" id="PTHR33867:SF1">
    <property type="entry name" value="RIBOSOME MATURATION FACTOR RIMP"/>
    <property type="match status" value="1"/>
</dbReference>
<evidence type="ECO:0000256" key="2">
    <source>
        <dbReference type="ARBA" id="ARBA00022517"/>
    </source>
</evidence>